<keyword evidence="3 5" id="KW-0067">ATP-binding</keyword>
<evidence type="ECO:0000313" key="8">
    <source>
        <dbReference type="Proteomes" id="UP000002878"/>
    </source>
</evidence>
<evidence type="ECO:0000256" key="3">
    <source>
        <dbReference type="ARBA" id="ARBA00022840"/>
    </source>
</evidence>
<organism evidence="7 8">
    <name type="scientific">Bacillus amyloliquefaciens (strain Y2)</name>
    <name type="common">Bacillus amyloliquefaciens subsp. plantarum (strain B9601-Y2)</name>
    <dbReference type="NCBI Taxonomy" id="1155777"/>
    <lineage>
        <taxon>Bacteria</taxon>
        <taxon>Bacillati</taxon>
        <taxon>Bacillota</taxon>
        <taxon>Bacilli</taxon>
        <taxon>Bacillales</taxon>
        <taxon>Bacillaceae</taxon>
        <taxon>Bacillus</taxon>
        <taxon>Bacillus amyloliquefaciens group</taxon>
    </lineage>
</organism>
<dbReference type="Proteomes" id="UP000002878">
    <property type="component" value="Chromosome"/>
</dbReference>
<keyword evidence="5 7" id="KW-0418">Kinase</keyword>
<dbReference type="PROSITE" id="PS51219">
    <property type="entry name" value="DPCK"/>
    <property type="match status" value="1"/>
</dbReference>
<protein>
    <recommendedName>
        <fullName evidence="5 6">Dephospho-CoA kinase</fullName>
        <ecNumber evidence="5 6">2.7.1.24</ecNumber>
    </recommendedName>
    <alternativeName>
        <fullName evidence="5">Dephosphocoenzyme A kinase</fullName>
    </alternativeName>
</protein>
<evidence type="ECO:0000256" key="6">
    <source>
        <dbReference type="NCBIfam" id="TIGR00152"/>
    </source>
</evidence>
<dbReference type="GO" id="GO:0005524">
    <property type="term" value="F:ATP binding"/>
    <property type="evidence" value="ECO:0007669"/>
    <property type="project" value="UniProtKB-UniRule"/>
</dbReference>
<dbReference type="Gene3D" id="3.40.50.300">
    <property type="entry name" value="P-loop containing nucleotide triphosphate hydrolases"/>
    <property type="match status" value="1"/>
</dbReference>
<dbReference type="GO" id="GO:0005737">
    <property type="term" value="C:cytoplasm"/>
    <property type="evidence" value="ECO:0007669"/>
    <property type="project" value="UniProtKB-SubCell"/>
</dbReference>
<sequence length="200" mass="22041">MGFLSLVIGLTGGIASGKSTVARMLIDKKITVIDADVIAKQAVEKGMPAYGQIVEAFGKDILLENGDIDRKKLGSIVFTDEQKRLKLNQIVHPAVRAEMLKQRDEAVARKEQFVVLDIPLLYESGLDYLVGKVLVVTVPADIQLKRLMERNSLTEEEAMSRITSQMPLADKTKKADAVIDNSGSLEHTKHQLEEILSGWA</sequence>
<evidence type="ECO:0000256" key="4">
    <source>
        <dbReference type="ARBA" id="ARBA00022993"/>
    </source>
</evidence>
<name>I2C8U2_BACAY</name>
<dbReference type="UniPathway" id="UPA00241">
    <property type="reaction ID" value="UER00356"/>
</dbReference>
<comment type="catalytic activity">
    <reaction evidence="5">
        <text>3'-dephospho-CoA + ATP = ADP + CoA + H(+)</text>
        <dbReference type="Rhea" id="RHEA:18245"/>
        <dbReference type="ChEBI" id="CHEBI:15378"/>
        <dbReference type="ChEBI" id="CHEBI:30616"/>
        <dbReference type="ChEBI" id="CHEBI:57287"/>
        <dbReference type="ChEBI" id="CHEBI:57328"/>
        <dbReference type="ChEBI" id="CHEBI:456216"/>
        <dbReference type="EC" id="2.7.1.24"/>
    </reaction>
</comment>
<keyword evidence="2 5" id="KW-0547">Nucleotide-binding</keyword>
<dbReference type="EC" id="2.7.1.24" evidence="5 6"/>
<dbReference type="Pfam" id="PF01121">
    <property type="entry name" value="CoaE"/>
    <property type="match status" value="1"/>
</dbReference>
<comment type="pathway">
    <text evidence="5">Cofactor biosynthesis; coenzyme A biosynthesis; CoA from (R)-pantothenate: step 5/5.</text>
</comment>
<gene>
    <name evidence="7" type="primary">ytaG</name>
    <name evidence="5" type="synonym">coaE</name>
    <name evidence="7" type="ORF">MUS_3181</name>
</gene>
<dbReference type="GO" id="GO:0004140">
    <property type="term" value="F:dephospho-CoA kinase activity"/>
    <property type="evidence" value="ECO:0007669"/>
    <property type="project" value="UniProtKB-UniRule"/>
</dbReference>
<dbReference type="HOGENOM" id="CLU_057180_0_0_9"/>
<dbReference type="FunFam" id="3.40.50.300:FF:000485">
    <property type="entry name" value="Dephospho-CoA kinase CAB5"/>
    <property type="match status" value="1"/>
</dbReference>
<evidence type="ECO:0000313" key="7">
    <source>
        <dbReference type="EMBL" id="AFJ63066.1"/>
    </source>
</evidence>
<dbReference type="GO" id="GO:0015937">
    <property type="term" value="P:coenzyme A biosynthetic process"/>
    <property type="evidence" value="ECO:0007669"/>
    <property type="project" value="UniProtKB-UniRule"/>
</dbReference>
<accession>I2C8U2</accession>
<dbReference type="PANTHER" id="PTHR10695">
    <property type="entry name" value="DEPHOSPHO-COA KINASE-RELATED"/>
    <property type="match status" value="1"/>
</dbReference>
<dbReference type="InterPro" id="IPR001977">
    <property type="entry name" value="Depp_CoAkinase"/>
</dbReference>
<feature type="binding site" evidence="5">
    <location>
        <begin position="15"/>
        <end position="20"/>
    </location>
    <ligand>
        <name>ATP</name>
        <dbReference type="ChEBI" id="CHEBI:30616"/>
    </ligand>
</feature>
<dbReference type="PATRIC" id="fig|1126211.3.peg.3027"/>
<dbReference type="KEGG" id="bqy:MUS_3181"/>
<comment type="function">
    <text evidence="5">Catalyzes the phosphorylation of the 3'-hydroxyl group of dephosphocoenzyme A to form coenzyme A.</text>
</comment>
<dbReference type="InterPro" id="IPR027417">
    <property type="entry name" value="P-loop_NTPase"/>
</dbReference>
<dbReference type="CDD" id="cd02022">
    <property type="entry name" value="DPCK"/>
    <property type="match status" value="1"/>
</dbReference>
<dbReference type="PANTHER" id="PTHR10695:SF46">
    <property type="entry name" value="BIFUNCTIONAL COENZYME A SYNTHASE-RELATED"/>
    <property type="match status" value="1"/>
</dbReference>
<keyword evidence="5" id="KW-0963">Cytoplasm</keyword>
<dbReference type="SUPFAM" id="SSF52540">
    <property type="entry name" value="P-loop containing nucleoside triphosphate hydrolases"/>
    <property type="match status" value="1"/>
</dbReference>
<keyword evidence="5 7" id="KW-0808">Transferase</keyword>
<dbReference type="EMBL" id="CP003332">
    <property type="protein sequence ID" value="AFJ63066.1"/>
    <property type="molecule type" value="Genomic_DNA"/>
</dbReference>
<evidence type="ECO:0000256" key="2">
    <source>
        <dbReference type="ARBA" id="ARBA00022741"/>
    </source>
</evidence>
<evidence type="ECO:0000256" key="5">
    <source>
        <dbReference type="HAMAP-Rule" id="MF_00376"/>
    </source>
</evidence>
<dbReference type="AlphaFoldDB" id="I2C8U2"/>
<comment type="similarity">
    <text evidence="1 5">Belongs to the CoaE family.</text>
</comment>
<evidence type="ECO:0000256" key="1">
    <source>
        <dbReference type="ARBA" id="ARBA00009018"/>
    </source>
</evidence>
<reference evidence="7 8" key="1">
    <citation type="journal article" date="2012" name="J. Biotechnol.">
        <title>Genome sequence of the plant growth promoting strain Bacillus amyloliquefaciens subsp. plantarum B9601-Y2 and expression of mersacidin and other secondary metabolites.</title>
        <authorList>
            <person name="He P."/>
            <person name="Hao K."/>
            <person name="Blom J."/>
            <person name="Ruckert C."/>
            <person name="Vater J."/>
            <person name="Mao Z."/>
            <person name="Wu Y."/>
            <person name="Hou M."/>
            <person name="He P."/>
            <person name="He Y."/>
            <person name="Borriss R."/>
        </authorList>
    </citation>
    <scope>NUCLEOTIDE SEQUENCE [LARGE SCALE GENOMIC DNA]</scope>
    <source>
        <strain evidence="7">Y2</strain>
    </source>
</reference>
<dbReference type="NCBIfam" id="TIGR00152">
    <property type="entry name" value="dephospho-CoA kinase"/>
    <property type="match status" value="1"/>
</dbReference>
<keyword evidence="4 5" id="KW-0173">Coenzyme A biosynthesis</keyword>
<proteinExistence type="inferred from homology"/>
<comment type="subcellular location">
    <subcellularLocation>
        <location evidence="5">Cytoplasm</location>
    </subcellularLocation>
</comment>
<dbReference type="HAMAP" id="MF_00376">
    <property type="entry name" value="Dephospho_CoA_kinase"/>
    <property type="match status" value="1"/>
</dbReference>